<dbReference type="Proteomes" id="UP000364291">
    <property type="component" value="Unassembled WGS sequence"/>
</dbReference>
<comment type="similarity">
    <text evidence="1 12">Belongs to the helicase family. DnaB subfamily.</text>
</comment>
<dbReference type="SUPFAM" id="SSF48024">
    <property type="entry name" value="N-terminal domain of DnaB helicase"/>
    <property type="match status" value="1"/>
</dbReference>
<dbReference type="Pfam" id="PF03796">
    <property type="entry name" value="DnaB_C"/>
    <property type="match status" value="1"/>
</dbReference>
<protein>
    <recommendedName>
        <fullName evidence="11 12">Replicative DNA helicase</fullName>
        <ecNumber evidence="11 12">5.6.2.3</ecNumber>
    </recommendedName>
</protein>
<evidence type="ECO:0000256" key="3">
    <source>
        <dbReference type="ARBA" id="ARBA00022705"/>
    </source>
</evidence>
<dbReference type="GO" id="GO:0043139">
    <property type="term" value="F:5'-3' DNA helicase activity"/>
    <property type="evidence" value="ECO:0007669"/>
    <property type="project" value="UniProtKB-EC"/>
</dbReference>
<evidence type="ECO:0000256" key="1">
    <source>
        <dbReference type="ARBA" id="ARBA00008428"/>
    </source>
</evidence>
<dbReference type="GO" id="GO:0003677">
    <property type="term" value="F:DNA binding"/>
    <property type="evidence" value="ECO:0007669"/>
    <property type="project" value="UniProtKB-UniRule"/>
</dbReference>
<dbReference type="InterPro" id="IPR007693">
    <property type="entry name" value="DNA_helicase_DnaB-like_N"/>
</dbReference>
<dbReference type="PROSITE" id="PS51199">
    <property type="entry name" value="SF4_HELICASE"/>
    <property type="match status" value="1"/>
</dbReference>
<organism evidence="14 15">
    <name type="scientific">Pandoraea apista</name>
    <dbReference type="NCBI Taxonomy" id="93218"/>
    <lineage>
        <taxon>Bacteria</taxon>
        <taxon>Pseudomonadati</taxon>
        <taxon>Pseudomonadota</taxon>
        <taxon>Betaproteobacteria</taxon>
        <taxon>Burkholderiales</taxon>
        <taxon>Burkholderiaceae</taxon>
        <taxon>Pandoraea</taxon>
    </lineage>
</organism>
<dbReference type="Gene3D" id="1.10.860.10">
    <property type="entry name" value="DNAb Helicase, Chain A"/>
    <property type="match status" value="1"/>
</dbReference>
<gene>
    <name evidence="14" type="ORF">PAP18089_05091</name>
</gene>
<evidence type="ECO:0000256" key="8">
    <source>
        <dbReference type="ARBA" id="ARBA00023125"/>
    </source>
</evidence>
<dbReference type="InterPro" id="IPR007692">
    <property type="entry name" value="DNA_helicase_DnaB"/>
</dbReference>
<dbReference type="InterPro" id="IPR036185">
    <property type="entry name" value="DNA_heli_DnaB-like_N_sf"/>
</dbReference>
<dbReference type="GO" id="GO:1990077">
    <property type="term" value="C:primosome complex"/>
    <property type="evidence" value="ECO:0007669"/>
    <property type="project" value="UniProtKB-UniRule"/>
</dbReference>
<evidence type="ECO:0000256" key="10">
    <source>
        <dbReference type="ARBA" id="ARBA00048954"/>
    </source>
</evidence>
<dbReference type="GO" id="GO:0005524">
    <property type="term" value="F:ATP binding"/>
    <property type="evidence" value="ECO:0007669"/>
    <property type="project" value="UniProtKB-UniRule"/>
</dbReference>
<sequence length="457" mass="49335">MSDQEYNHIIAAIEAEQAVIGALLFENDAIDRIAGLKAEHFYRADHRTIFAEIVAMLSANQPADAFTVFGRISAKGGADAIGGIGYLNDLTANVPGAANVAHYAEMVIDRAQKRGLAAAGSRMQEMAQNPNGATAGELVDRAQAEVERLSEGRAAAAPILAAEGLSHFLVGMERRLAGEIAPARTGYEALDEKIAGGLKGGDLVIVAARPSMGKTAFSLNVASNVAESKPTLFLSMEMPAEQLHARMMARHAGVNFAHLIEPKKLTDQEWGQLPAGIGRIEKLSLYFDDQPGLSLLDIRSKARGIKRRHGLGLIVVDYLGLMTGGQGDNRTQEIGSYSRGLKALAKELDVPIIALAQLNRGVEQRADKRPVMSDLRDSGEIEQDADIVLFLYRDEVYYPDSPDRGLCEVIIGKQRNGPLGRVALGFQGEFQRFTPLESGVTYGRREEGESPKGRATF</sequence>
<proteinExistence type="inferred from homology"/>
<evidence type="ECO:0000259" key="13">
    <source>
        <dbReference type="PROSITE" id="PS51199"/>
    </source>
</evidence>
<keyword evidence="7 12" id="KW-0067">ATP-binding</keyword>
<dbReference type="Pfam" id="PF00772">
    <property type="entry name" value="DnaB"/>
    <property type="match status" value="1"/>
</dbReference>
<accession>A0A5E5PEL9</accession>
<dbReference type="InterPro" id="IPR007694">
    <property type="entry name" value="DNA_helicase_DnaB-like_C"/>
</dbReference>
<evidence type="ECO:0000256" key="2">
    <source>
        <dbReference type="ARBA" id="ARBA00022515"/>
    </source>
</evidence>
<keyword evidence="8 12" id="KW-0238">DNA-binding</keyword>
<feature type="domain" description="SF4 helicase" evidence="13">
    <location>
        <begin position="176"/>
        <end position="440"/>
    </location>
</feature>
<dbReference type="Gene3D" id="3.40.50.300">
    <property type="entry name" value="P-loop containing nucleotide triphosphate hydrolases"/>
    <property type="match status" value="1"/>
</dbReference>
<comment type="catalytic activity">
    <reaction evidence="10 12">
        <text>ATP + H2O = ADP + phosphate + H(+)</text>
        <dbReference type="Rhea" id="RHEA:13065"/>
        <dbReference type="ChEBI" id="CHEBI:15377"/>
        <dbReference type="ChEBI" id="CHEBI:15378"/>
        <dbReference type="ChEBI" id="CHEBI:30616"/>
        <dbReference type="ChEBI" id="CHEBI:43474"/>
        <dbReference type="ChEBI" id="CHEBI:456216"/>
        <dbReference type="EC" id="5.6.2.3"/>
    </reaction>
</comment>
<dbReference type="AlphaFoldDB" id="A0A5E5PEL9"/>
<keyword evidence="2 12" id="KW-0639">Primosome</keyword>
<dbReference type="EC" id="5.6.2.3" evidence="11 12"/>
<dbReference type="GO" id="GO:0005829">
    <property type="term" value="C:cytosol"/>
    <property type="evidence" value="ECO:0007669"/>
    <property type="project" value="TreeGrafter"/>
</dbReference>
<reference evidence="14 15" key="1">
    <citation type="submission" date="2019-08" db="EMBL/GenBank/DDBJ databases">
        <authorList>
            <person name="Peeters C."/>
        </authorList>
    </citation>
    <scope>NUCLEOTIDE SEQUENCE [LARGE SCALE GENOMIC DNA]</scope>
    <source>
        <strain evidence="14 15">LMG 18089</strain>
    </source>
</reference>
<dbReference type="GO" id="GO:0006269">
    <property type="term" value="P:DNA replication, synthesis of primer"/>
    <property type="evidence" value="ECO:0007669"/>
    <property type="project" value="UniProtKB-UniRule"/>
</dbReference>
<evidence type="ECO:0000313" key="14">
    <source>
        <dbReference type="EMBL" id="VVG74079.1"/>
    </source>
</evidence>
<keyword evidence="5 12" id="KW-0378">Hydrolase</keyword>
<evidence type="ECO:0000256" key="11">
    <source>
        <dbReference type="NCBIfam" id="TIGR00665"/>
    </source>
</evidence>
<dbReference type="NCBIfam" id="TIGR00665">
    <property type="entry name" value="DnaB"/>
    <property type="match status" value="1"/>
</dbReference>
<evidence type="ECO:0000256" key="9">
    <source>
        <dbReference type="ARBA" id="ARBA00023235"/>
    </source>
</evidence>
<evidence type="ECO:0000256" key="6">
    <source>
        <dbReference type="ARBA" id="ARBA00022806"/>
    </source>
</evidence>
<keyword evidence="9" id="KW-0413">Isomerase</keyword>
<dbReference type="OrthoDB" id="9060359at2"/>
<dbReference type="CDD" id="cd00984">
    <property type="entry name" value="DnaB_C"/>
    <property type="match status" value="1"/>
</dbReference>
<evidence type="ECO:0000256" key="12">
    <source>
        <dbReference type="RuleBase" id="RU362085"/>
    </source>
</evidence>
<dbReference type="PANTHER" id="PTHR30153:SF2">
    <property type="entry name" value="REPLICATIVE DNA HELICASE"/>
    <property type="match status" value="1"/>
</dbReference>
<comment type="function">
    <text evidence="12">The main replicative DNA helicase, it participates in initiation and elongation during chromosome replication. Travels ahead of the DNA replisome, separating dsDNA into templates for DNA synthesis. A processive ATP-dependent 5'-3' DNA helicase it has DNA-dependent ATPase activity.</text>
</comment>
<name>A0A5E5PEL9_9BURK</name>
<keyword evidence="6 12" id="KW-0347">Helicase</keyword>
<dbReference type="InterPro" id="IPR016136">
    <property type="entry name" value="DNA_helicase_N/primase_C"/>
</dbReference>
<dbReference type="GO" id="GO:0016887">
    <property type="term" value="F:ATP hydrolysis activity"/>
    <property type="evidence" value="ECO:0007669"/>
    <property type="project" value="RHEA"/>
</dbReference>
<evidence type="ECO:0000313" key="15">
    <source>
        <dbReference type="Proteomes" id="UP000364291"/>
    </source>
</evidence>
<evidence type="ECO:0000256" key="7">
    <source>
        <dbReference type="ARBA" id="ARBA00022840"/>
    </source>
</evidence>
<evidence type="ECO:0000256" key="5">
    <source>
        <dbReference type="ARBA" id="ARBA00022801"/>
    </source>
</evidence>
<dbReference type="SUPFAM" id="SSF52540">
    <property type="entry name" value="P-loop containing nucleoside triphosphate hydrolases"/>
    <property type="match status" value="1"/>
</dbReference>
<evidence type="ECO:0000256" key="4">
    <source>
        <dbReference type="ARBA" id="ARBA00022741"/>
    </source>
</evidence>
<dbReference type="InterPro" id="IPR027417">
    <property type="entry name" value="P-loop_NTPase"/>
</dbReference>
<dbReference type="EMBL" id="CABPSX010000015">
    <property type="protein sequence ID" value="VVG74079.1"/>
    <property type="molecule type" value="Genomic_DNA"/>
</dbReference>
<dbReference type="PANTHER" id="PTHR30153">
    <property type="entry name" value="REPLICATIVE DNA HELICASE DNAB"/>
    <property type="match status" value="1"/>
</dbReference>
<keyword evidence="4 12" id="KW-0547">Nucleotide-binding</keyword>
<keyword evidence="3 12" id="KW-0235">DNA replication</keyword>